<organism evidence="9 10">
    <name type="scientific">Candidatus Arcanibacter lacustris</name>
    <dbReference type="NCBI Taxonomy" id="1607817"/>
    <lineage>
        <taxon>Bacteria</taxon>
        <taxon>Pseudomonadati</taxon>
        <taxon>Pseudomonadota</taxon>
        <taxon>Alphaproteobacteria</taxon>
        <taxon>Rickettsiales</taxon>
        <taxon>Candidatus Arcanibacter</taxon>
    </lineage>
</organism>
<accession>A0A0F5MRR6</accession>
<protein>
    <recommendedName>
        <fullName evidence="7">Cytochrome c-type biogenesis protein</fullName>
    </recommendedName>
</protein>
<dbReference type="AlphaFoldDB" id="A0A0F5MRR6"/>
<evidence type="ECO:0000313" key="9">
    <source>
        <dbReference type="EMBL" id="KKB96742.1"/>
    </source>
</evidence>
<comment type="function">
    <text evidence="7">Possible subunit of a heme lyase.</text>
</comment>
<evidence type="ECO:0000256" key="7">
    <source>
        <dbReference type="RuleBase" id="RU364112"/>
    </source>
</evidence>
<dbReference type="PANTHER" id="PTHR47870">
    <property type="entry name" value="CYTOCHROME C-TYPE BIOGENESIS PROTEIN CCMH"/>
    <property type="match status" value="1"/>
</dbReference>
<keyword evidence="4 7" id="KW-0732">Signal</keyword>
<dbReference type="InterPro" id="IPR051263">
    <property type="entry name" value="C-type_cytochrome_biogenesis"/>
</dbReference>
<reference evidence="9 10" key="1">
    <citation type="submission" date="2015-02" db="EMBL/GenBank/DDBJ databases">
        <title>Single cell genomics of a rare environmental alphaproteobacterium provides unique insights into Rickettsiaceae evolution.</title>
        <authorList>
            <person name="Martijn J."/>
            <person name="Schulz F."/>
            <person name="Zaremba-Niedzwiedzka K."/>
            <person name="Viklund J."/>
            <person name="Stepanauskas R."/>
            <person name="Andersson S.G.E."/>
            <person name="Horn M."/>
            <person name="Guy L."/>
            <person name="Ettema T.J.G."/>
        </authorList>
    </citation>
    <scope>NUCLEOTIDE SEQUENCE [LARGE SCALE GENOMIC DNA]</scope>
    <source>
        <strain evidence="9 10">SCGC AAA041-L04</strain>
    </source>
</reference>
<keyword evidence="7" id="KW-0472">Membrane</keyword>
<keyword evidence="3 7" id="KW-0479">Metal-binding</keyword>
<sequence length="149" mass="16946">MTAILWILSVDFSFRKTSLQNDAPLLPRTNIISSIRFLLVLLLVTNLSLASSFNEQTPEVQNIFKQVLCTTCAGQSIAESDTNIARFLRKTIIDMLNEGKSTNQIKSYLVKNYGEQILTSPPINPYTYFLWASPFILLIMMIYLSCKKK</sequence>
<dbReference type="GO" id="GO:0005886">
    <property type="term" value="C:plasma membrane"/>
    <property type="evidence" value="ECO:0007669"/>
    <property type="project" value="TreeGrafter"/>
</dbReference>
<name>A0A0F5MRR6_9RICK</name>
<dbReference type="InterPro" id="IPR038297">
    <property type="entry name" value="CcmH/CycL/NrfF/Ccl2_sf"/>
</dbReference>
<comment type="similarity">
    <text evidence="1 7">Belongs to the CcmH/CycL/Ccl2/NrfF family.</text>
</comment>
<evidence type="ECO:0000256" key="1">
    <source>
        <dbReference type="ARBA" id="ARBA00010342"/>
    </source>
</evidence>
<keyword evidence="7" id="KW-0812">Transmembrane</keyword>
<keyword evidence="6 7" id="KW-0408">Iron</keyword>
<evidence type="ECO:0000256" key="5">
    <source>
        <dbReference type="ARBA" id="ARBA00022748"/>
    </source>
</evidence>
<evidence type="ECO:0000259" key="8">
    <source>
        <dbReference type="Pfam" id="PF03918"/>
    </source>
</evidence>
<dbReference type="PANTHER" id="PTHR47870:SF1">
    <property type="entry name" value="CYTOCHROME C-TYPE BIOGENESIS PROTEIN CCMH"/>
    <property type="match status" value="1"/>
</dbReference>
<dbReference type="CDD" id="cd16378">
    <property type="entry name" value="CcmH_N"/>
    <property type="match status" value="1"/>
</dbReference>
<dbReference type="Gene3D" id="1.10.8.640">
    <property type="entry name" value="Cytochrome C biogenesis protein"/>
    <property type="match status" value="1"/>
</dbReference>
<feature type="transmembrane region" description="Helical" evidence="7">
    <location>
        <begin position="128"/>
        <end position="146"/>
    </location>
</feature>
<proteinExistence type="inferred from homology"/>
<evidence type="ECO:0000256" key="6">
    <source>
        <dbReference type="ARBA" id="ARBA00023004"/>
    </source>
</evidence>
<evidence type="ECO:0000256" key="4">
    <source>
        <dbReference type="ARBA" id="ARBA00022729"/>
    </source>
</evidence>
<dbReference type="EMBL" id="JYHA01000028">
    <property type="protein sequence ID" value="KKB96742.1"/>
    <property type="molecule type" value="Genomic_DNA"/>
</dbReference>
<dbReference type="GO" id="GO:0017004">
    <property type="term" value="P:cytochrome complex assembly"/>
    <property type="evidence" value="ECO:0007669"/>
    <property type="project" value="UniProtKB-KW"/>
</dbReference>
<evidence type="ECO:0000313" key="10">
    <source>
        <dbReference type="Proteomes" id="UP000033358"/>
    </source>
</evidence>
<dbReference type="Pfam" id="PF03918">
    <property type="entry name" value="CcmH"/>
    <property type="match status" value="1"/>
</dbReference>
<keyword evidence="2 7" id="KW-0349">Heme</keyword>
<feature type="domain" description="CcmH/CycL/Ccl2/NrfF N-terminal" evidence="8">
    <location>
        <begin position="54"/>
        <end position="142"/>
    </location>
</feature>
<gene>
    <name evidence="9" type="primary">ccmH</name>
    <name evidence="9" type="ORF">SZ25_00176</name>
</gene>
<evidence type="ECO:0000256" key="3">
    <source>
        <dbReference type="ARBA" id="ARBA00022723"/>
    </source>
</evidence>
<keyword evidence="5" id="KW-0201">Cytochrome c-type biogenesis</keyword>
<comment type="caution">
    <text evidence="9">The sequence shown here is derived from an EMBL/GenBank/DDBJ whole genome shotgun (WGS) entry which is preliminary data.</text>
</comment>
<evidence type="ECO:0000256" key="2">
    <source>
        <dbReference type="ARBA" id="ARBA00022617"/>
    </source>
</evidence>
<dbReference type="InterPro" id="IPR005616">
    <property type="entry name" value="CcmH/CycL/Ccl2/NrfF_N"/>
</dbReference>
<dbReference type="Proteomes" id="UP000033358">
    <property type="component" value="Unassembled WGS sequence"/>
</dbReference>
<keyword evidence="10" id="KW-1185">Reference proteome</keyword>
<dbReference type="GO" id="GO:0046872">
    <property type="term" value="F:metal ion binding"/>
    <property type="evidence" value="ECO:0007669"/>
    <property type="project" value="UniProtKB-KW"/>
</dbReference>
<keyword evidence="7" id="KW-1133">Transmembrane helix</keyword>